<reference evidence="9" key="1">
    <citation type="submission" date="2016-06" db="UniProtKB">
        <authorList>
            <consortium name="WormBaseParasite"/>
        </authorList>
    </citation>
    <scope>IDENTIFICATION</scope>
</reference>
<keyword evidence="4" id="KW-0413">Isomerase</keyword>
<evidence type="ECO:0000256" key="1">
    <source>
        <dbReference type="ARBA" id="ARBA00001166"/>
    </source>
</evidence>
<evidence type="ECO:0000256" key="4">
    <source>
        <dbReference type="ARBA" id="ARBA00023235"/>
    </source>
</evidence>
<evidence type="ECO:0000259" key="8">
    <source>
        <dbReference type="Pfam" id="PF00849"/>
    </source>
</evidence>
<dbReference type="CDD" id="cd02869">
    <property type="entry name" value="PseudoU_synth_RluA_like"/>
    <property type="match status" value="1"/>
</dbReference>
<dbReference type="WBParaSite" id="SSLN_0001339401-mRNA-1">
    <property type="protein sequence ID" value="SSLN_0001339401-mRNA-1"/>
    <property type="gene ID" value="SSLN_0001339401"/>
</dbReference>
<evidence type="ECO:0000256" key="2">
    <source>
        <dbReference type="ARBA" id="ARBA00001896"/>
    </source>
</evidence>
<dbReference type="AlphaFoldDB" id="A0A183T8U8"/>
<dbReference type="Pfam" id="PF00849">
    <property type="entry name" value="PseudoU_synth_2"/>
    <property type="match status" value="1"/>
</dbReference>
<protein>
    <recommendedName>
        <fullName evidence="6">Pseudouridylate synthase RPUSD4, mitochondrial</fullName>
    </recommendedName>
    <alternativeName>
        <fullName evidence="7">RNA pseudouridylate synthase domain-containing protein 4</fullName>
    </alternativeName>
</protein>
<dbReference type="GO" id="GO:0009982">
    <property type="term" value="F:pseudouridine synthase activity"/>
    <property type="evidence" value="ECO:0007669"/>
    <property type="project" value="InterPro"/>
</dbReference>
<feature type="domain" description="Pseudouridine synthase RsuA/RluA-like" evidence="8">
    <location>
        <begin position="8"/>
        <end position="173"/>
    </location>
</feature>
<organism evidence="9">
    <name type="scientific">Schistocephalus solidus</name>
    <name type="common">Tapeworm</name>
    <dbReference type="NCBI Taxonomy" id="70667"/>
    <lineage>
        <taxon>Eukaryota</taxon>
        <taxon>Metazoa</taxon>
        <taxon>Spiralia</taxon>
        <taxon>Lophotrochozoa</taxon>
        <taxon>Platyhelminthes</taxon>
        <taxon>Cestoda</taxon>
        <taxon>Eucestoda</taxon>
        <taxon>Diphyllobothriidea</taxon>
        <taxon>Diphyllobothriidae</taxon>
        <taxon>Schistocephalus</taxon>
    </lineage>
</organism>
<comment type="catalytic activity">
    <reaction evidence="1">
        <text>a uridine in mRNA = a pseudouridine in mRNA</text>
        <dbReference type="Rhea" id="RHEA:56644"/>
        <dbReference type="Rhea" id="RHEA-COMP:14658"/>
        <dbReference type="Rhea" id="RHEA-COMP:14659"/>
        <dbReference type="ChEBI" id="CHEBI:65314"/>
        <dbReference type="ChEBI" id="CHEBI:65315"/>
    </reaction>
</comment>
<name>A0A183T8U8_SCHSO</name>
<evidence type="ECO:0000256" key="7">
    <source>
        <dbReference type="ARBA" id="ARBA00041563"/>
    </source>
</evidence>
<comment type="catalytic activity">
    <reaction evidence="5">
        <text>a uridine in tRNA = a pseudouridine in tRNA</text>
        <dbReference type="Rhea" id="RHEA:54572"/>
        <dbReference type="Rhea" id="RHEA-COMP:13339"/>
        <dbReference type="Rhea" id="RHEA-COMP:13934"/>
        <dbReference type="ChEBI" id="CHEBI:65314"/>
        <dbReference type="ChEBI" id="CHEBI:65315"/>
    </reaction>
</comment>
<dbReference type="GO" id="GO:0001522">
    <property type="term" value="P:pseudouridine synthesis"/>
    <property type="evidence" value="ECO:0007669"/>
    <property type="project" value="InterPro"/>
</dbReference>
<proteinExistence type="inferred from homology"/>
<dbReference type="Gene3D" id="3.30.2350.10">
    <property type="entry name" value="Pseudouridine synthase"/>
    <property type="match status" value="1"/>
</dbReference>
<dbReference type="SUPFAM" id="SSF55120">
    <property type="entry name" value="Pseudouridine synthase"/>
    <property type="match status" value="1"/>
</dbReference>
<evidence type="ECO:0000256" key="3">
    <source>
        <dbReference type="ARBA" id="ARBA00010876"/>
    </source>
</evidence>
<evidence type="ECO:0000313" key="9">
    <source>
        <dbReference type="WBParaSite" id="SSLN_0001339401-mRNA-1"/>
    </source>
</evidence>
<evidence type="ECO:0000256" key="5">
    <source>
        <dbReference type="ARBA" id="ARBA00036943"/>
    </source>
</evidence>
<comment type="similarity">
    <text evidence="3">Belongs to the pseudouridine synthase RluA family.</text>
</comment>
<dbReference type="PANTHER" id="PTHR21600">
    <property type="entry name" value="MITOCHONDRIAL RNA PSEUDOURIDINE SYNTHASE"/>
    <property type="match status" value="1"/>
</dbReference>
<dbReference type="PANTHER" id="PTHR21600:SF83">
    <property type="entry name" value="PSEUDOURIDYLATE SYNTHASE RPUSD4, MITOCHONDRIAL"/>
    <property type="match status" value="1"/>
</dbReference>
<dbReference type="InterPro" id="IPR020103">
    <property type="entry name" value="PsdUridine_synth_cat_dom_sf"/>
</dbReference>
<evidence type="ECO:0000256" key="6">
    <source>
        <dbReference type="ARBA" id="ARBA00039953"/>
    </source>
</evidence>
<dbReference type="GO" id="GO:0003723">
    <property type="term" value="F:RNA binding"/>
    <property type="evidence" value="ECO:0007669"/>
    <property type="project" value="InterPro"/>
</dbReference>
<comment type="catalytic activity">
    <reaction evidence="2">
        <text>uridine in 5S rRNA = pseudouridine in 5S rRNA</text>
        <dbReference type="Rhea" id="RHEA:47036"/>
        <dbReference type="Rhea" id="RHEA-COMP:11730"/>
        <dbReference type="Rhea" id="RHEA-COMP:11731"/>
        <dbReference type="ChEBI" id="CHEBI:65314"/>
        <dbReference type="ChEBI" id="CHEBI:65315"/>
    </reaction>
</comment>
<dbReference type="InterPro" id="IPR050188">
    <property type="entry name" value="RluA_PseudoU_synthase"/>
</dbReference>
<sequence>LLPRLAHKLLLGPYDEADTLQITHRLDKETTGALLISSGDISPSASRSFDRNKDAHLRVTEAFANRWIRKSYLCITNGIPRSKDGLITLPIREKQIGGKYRVSFHHLLFMVAKLPAKSHEDVSTDNPETVLKSVSADTNAVTRYQLLDRRNDAALLQCTTFTGIRHQIRVHLSTALETPVLGDHKYSHFGFLAPQRLSNRTLEALQIRQSKVRYLGLHLHSHRLHFGVQGDEDAGERPPGSHPTPPGFFNFIERDTVRHSRDVLAPVPVFFLSNMKRLGLRFPKLIKWTRCRLF</sequence>
<dbReference type="InterPro" id="IPR006145">
    <property type="entry name" value="PsdUridine_synth_RsuA/RluA"/>
</dbReference>
<accession>A0A183T8U8</accession>